<dbReference type="EMBL" id="CP054143">
    <property type="protein sequence ID" value="QKJ66334.1"/>
    <property type="molecule type" value="Genomic_DNA"/>
</dbReference>
<gene>
    <name evidence="1" type="ORF">HQN60_06235</name>
</gene>
<name>A0A6M8SQD6_9NEIS</name>
<dbReference type="AlphaFoldDB" id="A0A6M8SQD6"/>
<dbReference type="Pfam" id="PF05728">
    <property type="entry name" value="UPF0227"/>
    <property type="match status" value="1"/>
</dbReference>
<reference evidence="1 2" key="1">
    <citation type="submission" date="2020-05" db="EMBL/GenBank/DDBJ databases">
        <title>Complete genome sequence of Deefgea sp. D17.</title>
        <authorList>
            <person name="Bae J.-W."/>
            <person name="Han J.E."/>
        </authorList>
    </citation>
    <scope>NUCLEOTIDE SEQUENCE [LARGE SCALE GENOMIC DNA]</scope>
    <source>
        <strain evidence="1 2">D17</strain>
    </source>
</reference>
<proteinExistence type="predicted"/>
<evidence type="ECO:0000313" key="2">
    <source>
        <dbReference type="Proteomes" id="UP000504844"/>
    </source>
</evidence>
<dbReference type="PANTHER" id="PTHR35602">
    <property type="entry name" value="ESTERASE YQIA-RELATED"/>
    <property type="match status" value="1"/>
</dbReference>
<protein>
    <submittedName>
        <fullName evidence="1">Esterase YqiA</fullName>
    </submittedName>
</protein>
<dbReference type="PANTHER" id="PTHR35602:SF3">
    <property type="entry name" value="ESTERASE YQIA"/>
    <property type="match status" value="1"/>
</dbReference>
<dbReference type="KEGG" id="dee:HQN60_06235"/>
<dbReference type="InterPro" id="IPR008886">
    <property type="entry name" value="UPF0227/Esterase_YqiA"/>
</dbReference>
<keyword evidence="2" id="KW-1185">Reference proteome</keyword>
<dbReference type="RefSeq" id="WP_173532838.1">
    <property type="nucleotide sequence ID" value="NZ_CP054143.1"/>
</dbReference>
<organism evidence="1 2">
    <name type="scientific">Deefgea piscis</name>
    <dbReference type="NCBI Taxonomy" id="2739061"/>
    <lineage>
        <taxon>Bacteria</taxon>
        <taxon>Pseudomonadati</taxon>
        <taxon>Pseudomonadota</taxon>
        <taxon>Betaproteobacteria</taxon>
        <taxon>Neisseriales</taxon>
        <taxon>Chitinibacteraceae</taxon>
        <taxon>Deefgea</taxon>
    </lineage>
</organism>
<accession>A0A6M8SQD6</accession>
<evidence type="ECO:0000313" key="1">
    <source>
        <dbReference type="EMBL" id="QKJ66334.1"/>
    </source>
</evidence>
<dbReference type="SUPFAM" id="SSF53474">
    <property type="entry name" value="alpha/beta-Hydrolases"/>
    <property type="match status" value="1"/>
</dbReference>
<dbReference type="Proteomes" id="UP000504844">
    <property type="component" value="Chromosome"/>
</dbReference>
<dbReference type="Gene3D" id="3.40.50.1820">
    <property type="entry name" value="alpha/beta hydrolase"/>
    <property type="match status" value="1"/>
</dbReference>
<dbReference type="InterPro" id="IPR029058">
    <property type="entry name" value="AB_hydrolase_fold"/>
</dbReference>
<sequence>MKLIFLHGFLSSPLSQKAQDTAQWMREQGLGERFICPTIPMEPEAAAQMLRDLLTPLDGDFCLVGSSLGGFFATWAVETFGGRAVLVNPAVQPYHLIKQYLGEQKNYQTGEIHHIEPDFADKLCQLERRPTDLNRYWLLTQTADEVLDYRDAVQWYAGCRQNIISGGDHSFVDYPHWLAQIWAFANQGPTH</sequence>